<keyword evidence="4 6" id="KW-1133">Transmembrane helix</keyword>
<dbReference type="Proteomes" id="UP000280960">
    <property type="component" value="Chromosome"/>
</dbReference>
<dbReference type="InterPro" id="IPR007383">
    <property type="entry name" value="DUF445"/>
</dbReference>
<dbReference type="EMBL" id="CP033169">
    <property type="protein sequence ID" value="AYO30784.1"/>
    <property type="molecule type" value="Genomic_DNA"/>
</dbReference>
<dbReference type="AlphaFoldDB" id="A0A3G2R5G8"/>
<evidence type="ECO:0000313" key="7">
    <source>
        <dbReference type="EMBL" id="AYO30784.1"/>
    </source>
</evidence>
<comment type="subcellular location">
    <subcellularLocation>
        <location evidence="1">Endomembrane system</location>
    </subcellularLocation>
</comment>
<accession>A0A3G2R5G8</accession>
<evidence type="ECO:0000313" key="8">
    <source>
        <dbReference type="Proteomes" id="UP000280960"/>
    </source>
</evidence>
<dbReference type="RefSeq" id="WP_120768458.1">
    <property type="nucleotide sequence ID" value="NZ_CP033169.1"/>
</dbReference>
<keyword evidence="3 6" id="KW-0812">Transmembrane</keyword>
<proteinExistence type="inferred from homology"/>
<evidence type="ECO:0000256" key="4">
    <source>
        <dbReference type="ARBA" id="ARBA00022989"/>
    </source>
</evidence>
<sequence>MSYIKFILMPLIGALIGWSTNLLAVKLIFRPLKPFKIPLTGIEIQGLIPRRRLDISKNIGETLEKEILSPDEIVNRLTSDKIKKQLILYIKNLVMERSYEKLPAFIPQGFRTTIVDYLGEVIDRHGGTIYDELKGTLIEKAKSEIDLKTMVEEKINSLDLEQLEDLIIRLSRKELRQIEILGGVIGFVVGLIQAVASYYLSFLR</sequence>
<dbReference type="Pfam" id="PF04286">
    <property type="entry name" value="DUF445"/>
    <property type="match status" value="2"/>
</dbReference>
<reference evidence="7 8" key="1">
    <citation type="submission" date="2018-10" db="EMBL/GenBank/DDBJ databases">
        <authorList>
            <person name="Zhang X."/>
        </authorList>
    </citation>
    <scope>NUCLEOTIDE SEQUENCE [LARGE SCALE GENOMIC DNA]</scope>
    <source>
        <strain evidence="7 8">SK-G1</strain>
    </source>
</reference>
<dbReference type="PANTHER" id="PTHR35791">
    <property type="entry name" value="UPF0754 MEMBRANE PROTEIN YHEB"/>
    <property type="match status" value="1"/>
</dbReference>
<keyword evidence="8" id="KW-1185">Reference proteome</keyword>
<feature type="transmembrane region" description="Helical" evidence="6">
    <location>
        <begin position="178"/>
        <end position="200"/>
    </location>
</feature>
<keyword evidence="5 6" id="KW-0472">Membrane</keyword>
<evidence type="ECO:0000256" key="6">
    <source>
        <dbReference type="SAM" id="Phobius"/>
    </source>
</evidence>
<dbReference type="KEGG" id="bacg:D2962_09335"/>
<comment type="similarity">
    <text evidence="2">Belongs to the UPF0754 family.</text>
</comment>
<gene>
    <name evidence="7" type="ORF">D2962_09335</name>
</gene>
<evidence type="ECO:0000256" key="5">
    <source>
        <dbReference type="ARBA" id="ARBA00023136"/>
    </source>
</evidence>
<evidence type="ECO:0000256" key="1">
    <source>
        <dbReference type="ARBA" id="ARBA00004308"/>
    </source>
</evidence>
<dbReference type="GO" id="GO:0012505">
    <property type="term" value="C:endomembrane system"/>
    <property type="evidence" value="ECO:0007669"/>
    <property type="project" value="UniProtKB-SubCell"/>
</dbReference>
<feature type="transmembrane region" description="Helical" evidence="6">
    <location>
        <begin position="6"/>
        <end position="29"/>
    </location>
</feature>
<name>A0A3G2R5G8_9FIRM</name>
<evidence type="ECO:0000256" key="2">
    <source>
        <dbReference type="ARBA" id="ARBA00008053"/>
    </source>
</evidence>
<dbReference type="PANTHER" id="PTHR35791:SF1">
    <property type="entry name" value="UPF0754 MEMBRANE PROTEIN YHEB"/>
    <property type="match status" value="1"/>
</dbReference>
<protein>
    <submittedName>
        <fullName evidence="7">DUF445 family protein</fullName>
    </submittedName>
</protein>
<organism evidence="7 8">
    <name type="scientific">Biomaibacter acetigenes</name>
    <dbReference type="NCBI Taxonomy" id="2316383"/>
    <lineage>
        <taxon>Bacteria</taxon>
        <taxon>Bacillati</taxon>
        <taxon>Bacillota</taxon>
        <taxon>Clostridia</taxon>
        <taxon>Thermosediminibacterales</taxon>
        <taxon>Tepidanaerobacteraceae</taxon>
        <taxon>Biomaibacter</taxon>
    </lineage>
</organism>
<evidence type="ECO:0000256" key="3">
    <source>
        <dbReference type="ARBA" id="ARBA00022692"/>
    </source>
</evidence>